<evidence type="ECO:0000256" key="3">
    <source>
        <dbReference type="ARBA" id="ARBA00022729"/>
    </source>
</evidence>
<feature type="compositionally biased region" description="Low complexity" evidence="4">
    <location>
        <begin position="47"/>
        <end position="57"/>
    </location>
</feature>
<dbReference type="InterPro" id="IPR052424">
    <property type="entry name" value="Kielin_Chordin-BMP_Reg"/>
</dbReference>
<keyword evidence="2" id="KW-0964">Secreted</keyword>
<dbReference type="Proteomes" id="UP001217089">
    <property type="component" value="Unassembled WGS sequence"/>
</dbReference>
<evidence type="ECO:0000256" key="2">
    <source>
        <dbReference type="ARBA" id="ARBA00022525"/>
    </source>
</evidence>
<name>A0ABQ9EG24_TEGGR</name>
<evidence type="ECO:0000256" key="1">
    <source>
        <dbReference type="ARBA" id="ARBA00004613"/>
    </source>
</evidence>
<feature type="region of interest" description="Disordered" evidence="4">
    <location>
        <begin position="321"/>
        <end position="379"/>
    </location>
</feature>
<dbReference type="InterPro" id="IPR001007">
    <property type="entry name" value="VWF_dom"/>
</dbReference>
<proteinExistence type="predicted"/>
<keyword evidence="3" id="KW-0732">Signal</keyword>
<evidence type="ECO:0000259" key="5">
    <source>
        <dbReference type="PROSITE" id="PS50184"/>
    </source>
</evidence>
<gene>
    <name evidence="6" type="ORF">KUTeg_018866</name>
</gene>
<evidence type="ECO:0000313" key="7">
    <source>
        <dbReference type="Proteomes" id="UP001217089"/>
    </source>
</evidence>
<comment type="caution">
    <text evidence="6">The sequence shown here is derived from an EMBL/GenBank/DDBJ whole genome shotgun (WGS) entry which is preliminary data.</text>
</comment>
<reference evidence="6 7" key="1">
    <citation type="submission" date="2022-12" db="EMBL/GenBank/DDBJ databases">
        <title>Chromosome-level genome of Tegillarca granosa.</title>
        <authorList>
            <person name="Kim J."/>
        </authorList>
    </citation>
    <scope>NUCLEOTIDE SEQUENCE [LARGE SCALE GENOMIC DNA]</scope>
    <source>
        <strain evidence="6">Teg-2019</strain>
        <tissue evidence="6">Adductor muscle</tissue>
    </source>
</reference>
<evidence type="ECO:0000256" key="4">
    <source>
        <dbReference type="SAM" id="MobiDB-lite"/>
    </source>
</evidence>
<dbReference type="PROSITE" id="PS01208">
    <property type="entry name" value="VWFC_1"/>
    <property type="match status" value="1"/>
</dbReference>
<dbReference type="EMBL" id="JARBDR010000917">
    <property type="protein sequence ID" value="KAJ8302470.1"/>
    <property type="molecule type" value="Genomic_DNA"/>
</dbReference>
<feature type="domain" description="VWFC" evidence="5">
    <location>
        <begin position="500"/>
        <end position="566"/>
    </location>
</feature>
<sequence length="700" mass="76885">MNILCFFYRCAFYGSLPPGCTLDTDPKDPCCQRPKCVVSQTQPPVQPTAIPTPGTGPTNPPDLVPTPSQIPDTFTYPLPTAGHIGFGQPNGTLGCMYKGVIYRQGKIWQDGCNYQCECIDDHTGRYSCSERCSTYNNIPPSCTLVPDPKDPQCCQVPRCLPGGNNPTPTPGTGPQTFTGVVGSVTGVGPVPTQPHVPGESTPTPREGCMYKGIMYQKGQQWQDGCKYNCVCENGMTGKYLSVCIMVLHTNRVRHGVKAAVRHFVGPQQKYPIMTTIMATIMNNKVNGLCKSFPDLAAGCTMTTDPNDPCCQVPQCPTPVPQTLPTYNPNPTSGPGNPSKTLSPNPNTQNPPITNGPNVSPTQQPTTQGQIPTTKYPVPQLPNGVIIGTNPNPQSNKGVCEYKGIQYTKGQTWRDGCNYNCECIDDATGHVCVYNGRAYTQGQTWFDGCEKKCVCMNGNMGLYTCNARADNTHRVRHGKMAANTAVNVLMLMLVDTSVFKEYCVYNGVPYKQGQTWNVGCQKVCRCDDAKTGQVNCDDRCPTYPPLRDGCTLLTDPNDQCCQAPLCSRQPQVPTYCTLVQDQNEPCCQTIYCPIRQTLAPNPNTVILISLKECLTQACTKLYTSIIIKFNILVALCIYNNHAYRQGQQWYDGCDSLCRCENATTGAYRCQESCDMNIFIETTSKNLKRFIFRKNNRIALKT</sequence>
<protein>
    <recommendedName>
        <fullName evidence="5">VWFC domain-containing protein</fullName>
    </recommendedName>
</protein>
<dbReference type="SMART" id="SM00214">
    <property type="entry name" value="VWC"/>
    <property type="match status" value="2"/>
</dbReference>
<comment type="subcellular location">
    <subcellularLocation>
        <location evidence="1">Secreted</location>
    </subcellularLocation>
</comment>
<dbReference type="PANTHER" id="PTHR46698">
    <property type="entry name" value="CROSSVEINLESS 2"/>
    <property type="match status" value="1"/>
</dbReference>
<feature type="compositionally biased region" description="Low complexity" evidence="4">
    <location>
        <begin position="322"/>
        <end position="373"/>
    </location>
</feature>
<dbReference type="SUPFAM" id="SSF57603">
    <property type="entry name" value="FnI-like domain"/>
    <property type="match status" value="3"/>
</dbReference>
<feature type="region of interest" description="Disordered" evidence="4">
    <location>
        <begin position="42"/>
        <end position="63"/>
    </location>
</feature>
<dbReference type="PANTHER" id="PTHR46698:SF3">
    <property type="entry name" value="TENECTIN ISOFORM 1-RELATED"/>
    <property type="match status" value="1"/>
</dbReference>
<feature type="domain" description="VWFC" evidence="5">
    <location>
        <begin position="95"/>
        <end position="160"/>
    </location>
</feature>
<accession>A0ABQ9EG24</accession>
<keyword evidence="7" id="KW-1185">Reference proteome</keyword>
<dbReference type="PROSITE" id="PS50184">
    <property type="entry name" value="VWFC_2"/>
    <property type="match status" value="2"/>
</dbReference>
<evidence type="ECO:0000313" key="6">
    <source>
        <dbReference type="EMBL" id="KAJ8302470.1"/>
    </source>
</evidence>
<organism evidence="6 7">
    <name type="scientific">Tegillarca granosa</name>
    <name type="common">Malaysian cockle</name>
    <name type="synonym">Anadara granosa</name>
    <dbReference type="NCBI Taxonomy" id="220873"/>
    <lineage>
        <taxon>Eukaryota</taxon>
        <taxon>Metazoa</taxon>
        <taxon>Spiralia</taxon>
        <taxon>Lophotrochozoa</taxon>
        <taxon>Mollusca</taxon>
        <taxon>Bivalvia</taxon>
        <taxon>Autobranchia</taxon>
        <taxon>Pteriomorphia</taxon>
        <taxon>Arcoida</taxon>
        <taxon>Arcoidea</taxon>
        <taxon>Arcidae</taxon>
        <taxon>Tegillarca</taxon>
    </lineage>
</organism>